<name>A0A7J4IRE5_9ARCH</name>
<feature type="transmembrane region" description="Helical" evidence="2">
    <location>
        <begin position="99"/>
        <end position="127"/>
    </location>
</feature>
<evidence type="ECO:0000256" key="2">
    <source>
        <dbReference type="SAM" id="Phobius"/>
    </source>
</evidence>
<feature type="transmembrane region" description="Helical" evidence="2">
    <location>
        <begin position="133"/>
        <end position="154"/>
    </location>
</feature>
<evidence type="ECO:0000313" key="4">
    <source>
        <dbReference type="Proteomes" id="UP000577419"/>
    </source>
</evidence>
<proteinExistence type="predicted"/>
<feature type="transmembrane region" description="Helical" evidence="2">
    <location>
        <begin position="485"/>
        <end position="505"/>
    </location>
</feature>
<feature type="region of interest" description="Disordered" evidence="1">
    <location>
        <begin position="1"/>
        <end position="21"/>
    </location>
</feature>
<dbReference type="EMBL" id="DUFG01000011">
    <property type="protein sequence ID" value="HIH08068.1"/>
    <property type="molecule type" value="Genomic_DNA"/>
</dbReference>
<reference evidence="4" key="1">
    <citation type="journal article" date="2020" name="bioRxiv">
        <title>A rank-normalized archaeal taxonomy based on genome phylogeny resolves widespread incomplete and uneven classifications.</title>
        <authorList>
            <person name="Rinke C."/>
            <person name="Chuvochina M."/>
            <person name="Mussig A.J."/>
            <person name="Chaumeil P.-A."/>
            <person name="Waite D.W."/>
            <person name="Whitman W.B."/>
            <person name="Parks D.H."/>
            <person name="Hugenholtz P."/>
        </authorList>
    </citation>
    <scope>NUCLEOTIDE SEQUENCE [LARGE SCALE GENOMIC DNA]</scope>
</reference>
<accession>A0A7J4IRE5</accession>
<dbReference type="AlphaFoldDB" id="A0A7J4IRE5"/>
<evidence type="ECO:0008006" key="5">
    <source>
        <dbReference type="Google" id="ProtNLM"/>
    </source>
</evidence>
<feature type="transmembrane region" description="Helical" evidence="2">
    <location>
        <begin position="724"/>
        <end position="742"/>
    </location>
</feature>
<gene>
    <name evidence="3" type="ORF">HA237_01720</name>
</gene>
<protein>
    <recommendedName>
        <fullName evidence="5">Type II secretion system protein GspF domain-containing protein</fullName>
    </recommendedName>
</protein>
<comment type="caution">
    <text evidence="3">The sequence shown here is derived from an EMBL/GenBank/DDBJ whole genome shotgun (WGS) entry which is preliminary data.</text>
</comment>
<dbReference type="Proteomes" id="UP000577419">
    <property type="component" value="Unassembled WGS sequence"/>
</dbReference>
<keyword evidence="2" id="KW-0812">Transmembrane</keyword>
<keyword evidence="2" id="KW-1133">Transmembrane helix</keyword>
<sequence length="785" mass="87194">MARKDREEREQEEEEKLFDGPSSIGELYREIAVVKDEFKNEERTLVRRKQHPFVRFCKRIHAMAPSLGKGEALSEQNKKAVEFLGWELNGEELGAAYKFVLIVSFLAAIVIAGIIFLSPAIVVVNLFVGGATFLTPIYILLPLLGMVVFATYYVQNYPLEEARAEQVRALTYVPEILGYMVMSMKLSPNLEKSIEFAAEHGRGKIAEDFKKLLWDVQLGVYSSVAEASDALAYRWGAFSDEFKKALMRIRASVIETTEAKRFALLDQTMDEILESIKNKMEQYARDLNQPTMILFYVGVLLPLILIIILPVGSSFSGAPLANPIVLFAIYNIIIPLVTLWFAFSVISKRPPTYVAPEIKDNFPGLPPKGTMRLGNGFVSIFFVVVVVLIAGSSISFFVSQQGVPPKILYDALGLEEGTPQLLALDKQRTEVLSKAGYQLKYFDIPTGVLYNELIAQGFPVEEAEKRVKSEEQAFFTKPANDITPYNFIFGLLITVSLSVFVYLYYNNIYKRKAQLEIVEMESEFKDSIYILASRMGENKPVEEALKHTMDFLPQFKISKRIFSKTLDNIALLAMPLEQAFFDPNYGSLKNIPSSLISGSVRLLVDSVQLGVNVAARTMIALSIQLDNAEKVANNLKILVSDVTGMMKTMSLFIAPMVLGITTSLQKIVIITLSSIASSNIATELDLSNLDVPGGAGIPNTFSGINVGSFIDPAAVAGMATPTQFVIIVAIYVVELLLIMTYFTTKIEEDNDLLVRINIARFFPISVIIFVLSIIISNILVGGFLA</sequence>
<feature type="transmembrane region" description="Helical" evidence="2">
    <location>
        <begin position="293"/>
        <end position="312"/>
    </location>
</feature>
<evidence type="ECO:0000256" key="1">
    <source>
        <dbReference type="SAM" id="MobiDB-lite"/>
    </source>
</evidence>
<evidence type="ECO:0000313" key="3">
    <source>
        <dbReference type="EMBL" id="HIH08068.1"/>
    </source>
</evidence>
<organism evidence="3 4">
    <name type="scientific">Candidatus Iainarchaeum sp</name>
    <dbReference type="NCBI Taxonomy" id="3101447"/>
    <lineage>
        <taxon>Archaea</taxon>
        <taxon>Candidatus Iainarchaeota</taxon>
        <taxon>Candidatus Iainarchaeia</taxon>
        <taxon>Candidatus Iainarchaeales</taxon>
        <taxon>Candidatus Iainarchaeaceae</taxon>
        <taxon>Candidatus Iainarchaeum</taxon>
    </lineage>
</organism>
<feature type="transmembrane region" description="Helical" evidence="2">
    <location>
        <begin position="324"/>
        <end position="343"/>
    </location>
</feature>
<keyword evidence="2" id="KW-0472">Membrane</keyword>
<feature type="transmembrane region" description="Helical" evidence="2">
    <location>
        <begin position="651"/>
        <end position="676"/>
    </location>
</feature>
<feature type="transmembrane region" description="Helical" evidence="2">
    <location>
        <begin position="377"/>
        <end position="398"/>
    </location>
</feature>
<feature type="transmembrane region" description="Helical" evidence="2">
    <location>
        <begin position="762"/>
        <end position="784"/>
    </location>
</feature>